<comment type="pathway">
    <text evidence="1">Carbohydrate metabolism; tricarboxylic acid cycle; isocitrate from oxaloacetate: step 1/2.</text>
</comment>
<dbReference type="InterPro" id="IPR016143">
    <property type="entry name" value="Citrate_synth-like_sm_a-sub"/>
</dbReference>
<evidence type="ECO:0000256" key="3">
    <source>
        <dbReference type="ARBA" id="ARBA00022679"/>
    </source>
</evidence>
<dbReference type="STRING" id="1125411.W908_00175"/>
<dbReference type="PRINTS" id="PR00143">
    <property type="entry name" value="CITRTSNTHASE"/>
</dbReference>
<feature type="active site" evidence="6">
    <location>
        <position position="317"/>
    </location>
</feature>
<dbReference type="PIRSF" id="PIRSF001369">
    <property type="entry name" value="Citrate_synth"/>
    <property type="match status" value="1"/>
</dbReference>
<dbReference type="RefSeq" id="WP_053819465.1">
    <property type="nucleotide sequence ID" value="NZ_CP006911.1"/>
</dbReference>
<sequence>MTDYIPGLAGVPATKSSISSIDGEKGILAYRGYSIQDLVEHSSFEETALLLMNGELPSPQELTNFKNTLNKRNEVKRKIRHLLWSLPSTGHSMDVLQTAIASMATFYPDAGASEPDSSYTQNALIKIISNMSTLVAMWTRISRGYDPIPPSKTMTYAENFMYMCFGEESDPEIVNLLDASLILHAEHTINASTFSTMVTASSLANPFASIAAGVGTLAGPLHGNANENVLIMLDEIGSPKNARKWIEDRLKNKQVIWGMGHREYKTKDPRATILEKMIKTYIKKNGLKLSNRFETALEVESICNELLSQKGVYPNVDFYSGILYSEIFNFTKEHFTSIFAMARSAGWVAHWHEQVSDNRIFRPTQIYIGADFRDYPAQ</sequence>
<reference evidence="7 8" key="1">
    <citation type="journal article" date="2015" name="Genome Announc.">
        <title>Genome Sequence of 'Candidatus Thioglobus singularis' Strain PS1, a Mixotroph from the SUP05 Clade of Marine Gammaproteobacteria.</title>
        <authorList>
            <person name="Marshall K.T."/>
            <person name="Morris R.M."/>
        </authorList>
    </citation>
    <scope>NUCLEOTIDE SEQUENCE [LARGE SCALE GENOMIC DNA]</scope>
    <source>
        <strain evidence="7 8">PS1</strain>
    </source>
</reference>
<dbReference type="Gene3D" id="1.10.230.10">
    <property type="entry name" value="Cytochrome P450-Terp, domain 2"/>
    <property type="match status" value="1"/>
</dbReference>
<keyword evidence="8" id="KW-1185">Reference proteome</keyword>
<dbReference type="PANTHER" id="PTHR11739:SF4">
    <property type="entry name" value="CITRATE SYNTHASE, PEROXISOMAL"/>
    <property type="match status" value="1"/>
</dbReference>
<dbReference type="SUPFAM" id="SSF48256">
    <property type="entry name" value="Citrate synthase"/>
    <property type="match status" value="1"/>
</dbReference>
<protein>
    <recommendedName>
        <fullName evidence="5">Citrate synthase</fullName>
    </recommendedName>
</protein>
<gene>
    <name evidence="7" type="ORF">W908_00175</name>
</gene>
<accession>A0A0M5KRF8</accession>
<dbReference type="AlphaFoldDB" id="A0A0M5KRF8"/>
<comment type="similarity">
    <text evidence="2 5">Belongs to the citrate synthase family.</text>
</comment>
<keyword evidence="3 5" id="KW-0808">Transferase</keyword>
<dbReference type="InterPro" id="IPR036969">
    <property type="entry name" value="Citrate_synthase_sf"/>
</dbReference>
<dbReference type="UniPathway" id="UPA00223">
    <property type="reaction ID" value="UER00717"/>
</dbReference>
<dbReference type="PATRIC" id="fig|1125411.7.peg.34"/>
<organism evidence="7 8">
    <name type="scientific">Candidatus Pseudothioglobus singularis PS1</name>
    <dbReference type="NCBI Taxonomy" id="1125411"/>
    <lineage>
        <taxon>Bacteria</taxon>
        <taxon>Pseudomonadati</taxon>
        <taxon>Pseudomonadota</taxon>
        <taxon>Gammaproteobacteria</taxon>
        <taxon>Candidatus Pseudothioglobaceae</taxon>
        <taxon>Candidatus Pseudothioglobus</taxon>
    </lineage>
</organism>
<dbReference type="GO" id="GO:0005829">
    <property type="term" value="C:cytosol"/>
    <property type="evidence" value="ECO:0007669"/>
    <property type="project" value="TreeGrafter"/>
</dbReference>
<dbReference type="EMBL" id="CP006911">
    <property type="protein sequence ID" value="ALE01160.1"/>
    <property type="molecule type" value="Genomic_DNA"/>
</dbReference>
<evidence type="ECO:0000313" key="7">
    <source>
        <dbReference type="EMBL" id="ALE01160.1"/>
    </source>
</evidence>
<dbReference type="NCBIfam" id="NF010639">
    <property type="entry name" value="PRK14036.1"/>
    <property type="match status" value="1"/>
</dbReference>
<dbReference type="GO" id="GO:0036440">
    <property type="term" value="F:citrate synthase activity"/>
    <property type="evidence" value="ECO:0007669"/>
    <property type="project" value="UniProtKB-EC"/>
</dbReference>
<keyword evidence="7" id="KW-0012">Acyltransferase</keyword>
<dbReference type="KEGG" id="tsn:W908_00175"/>
<evidence type="ECO:0000256" key="5">
    <source>
        <dbReference type="PIRNR" id="PIRNR001369"/>
    </source>
</evidence>
<dbReference type="PANTHER" id="PTHR11739">
    <property type="entry name" value="CITRATE SYNTHASE"/>
    <property type="match status" value="1"/>
</dbReference>
<dbReference type="Proteomes" id="UP000068905">
    <property type="component" value="Chromosome"/>
</dbReference>
<name>A0A0M5KRF8_9GAMM</name>
<evidence type="ECO:0000256" key="4">
    <source>
        <dbReference type="ARBA" id="ARBA00049288"/>
    </source>
</evidence>
<proteinExistence type="inferred from homology"/>
<evidence type="ECO:0000256" key="6">
    <source>
        <dbReference type="PIRSR" id="PIRSR001369-1"/>
    </source>
</evidence>
<evidence type="ECO:0000313" key="8">
    <source>
        <dbReference type="Proteomes" id="UP000068905"/>
    </source>
</evidence>
<dbReference type="InterPro" id="IPR024176">
    <property type="entry name" value="Citrate_synthase_bac-typ"/>
</dbReference>
<dbReference type="Gene3D" id="1.10.580.10">
    <property type="entry name" value="Citrate Synthase, domain 1"/>
    <property type="match status" value="1"/>
</dbReference>
<dbReference type="GO" id="GO:0006099">
    <property type="term" value="P:tricarboxylic acid cycle"/>
    <property type="evidence" value="ECO:0007669"/>
    <property type="project" value="UniProtKB-UniPathway"/>
</dbReference>
<feature type="active site" evidence="6">
    <location>
        <position position="261"/>
    </location>
</feature>
<dbReference type="GO" id="GO:0005975">
    <property type="term" value="P:carbohydrate metabolic process"/>
    <property type="evidence" value="ECO:0007669"/>
    <property type="project" value="TreeGrafter"/>
</dbReference>
<evidence type="ECO:0000256" key="1">
    <source>
        <dbReference type="ARBA" id="ARBA00004751"/>
    </source>
</evidence>
<dbReference type="Pfam" id="PF00285">
    <property type="entry name" value="Citrate_synt"/>
    <property type="match status" value="1"/>
</dbReference>
<evidence type="ECO:0000256" key="2">
    <source>
        <dbReference type="ARBA" id="ARBA00010566"/>
    </source>
</evidence>
<dbReference type="InterPro" id="IPR002020">
    <property type="entry name" value="Citrate_synthase"/>
</dbReference>
<comment type="catalytic activity">
    <reaction evidence="4">
        <text>oxaloacetate + acetyl-CoA + H2O = citrate + CoA + H(+)</text>
        <dbReference type="Rhea" id="RHEA:16845"/>
        <dbReference type="ChEBI" id="CHEBI:15377"/>
        <dbReference type="ChEBI" id="CHEBI:15378"/>
        <dbReference type="ChEBI" id="CHEBI:16452"/>
        <dbReference type="ChEBI" id="CHEBI:16947"/>
        <dbReference type="ChEBI" id="CHEBI:57287"/>
        <dbReference type="ChEBI" id="CHEBI:57288"/>
        <dbReference type="EC" id="2.3.3.16"/>
    </reaction>
</comment>
<dbReference type="InterPro" id="IPR016142">
    <property type="entry name" value="Citrate_synth-like_lrg_a-sub"/>
</dbReference>
<dbReference type="OrthoDB" id="9800864at2"/>